<keyword evidence="5 6" id="KW-0949">S-adenosyl-L-methionine</keyword>
<comment type="caution">
    <text evidence="8">The sequence shown here is derived from an EMBL/GenBank/DDBJ whole genome shotgun (WGS) entry which is preliminary data.</text>
</comment>
<proteinExistence type="predicted"/>
<evidence type="ECO:0000256" key="4">
    <source>
        <dbReference type="ARBA" id="ARBA00022679"/>
    </source>
</evidence>
<dbReference type="SUPFAM" id="SSF53790">
    <property type="entry name" value="Tetrapyrrole methylase"/>
    <property type="match status" value="1"/>
</dbReference>
<dbReference type="NCBIfam" id="TIGR02434">
    <property type="entry name" value="CobF"/>
    <property type="match status" value="1"/>
</dbReference>
<evidence type="ECO:0000313" key="9">
    <source>
        <dbReference type="Proteomes" id="UP001139089"/>
    </source>
</evidence>
<evidence type="ECO:0000256" key="3">
    <source>
        <dbReference type="ARBA" id="ARBA00022603"/>
    </source>
</evidence>
<sequence>MRRILVIGIGTGHPDHLTLEAIRVIGAANVIFVPTKGEDKAELADVRRGMIARHGAAGVKLVDFAVPRRQTDGVGYRQGVDLWHAAIADIHERLFLDHMAEGETGAFLVWGDPMLYDSTIRILERVRDGGRVAFTVSVLPGITSMQLLAARHRIPINGIGQPVTITPGRRLSEVFPQTAEAVVVMLDGEEAFLAVEDLETEIFWGAYLGLPQEITIAGRLGAVREAIVAARATARARHGWIMDIYLLRRPATPPAAETTGL</sequence>
<dbReference type="InterPro" id="IPR014777">
    <property type="entry name" value="4pyrrole_Mease_sub1"/>
</dbReference>
<name>A0A9X1NXR6_9HYPH</name>
<evidence type="ECO:0000313" key="8">
    <source>
        <dbReference type="EMBL" id="MCD7111276.1"/>
    </source>
</evidence>
<dbReference type="GO" id="GO:0009236">
    <property type="term" value="P:cobalamin biosynthetic process"/>
    <property type="evidence" value="ECO:0007669"/>
    <property type="project" value="UniProtKB-KW"/>
</dbReference>
<protein>
    <recommendedName>
        <fullName evidence="6">Precorrin-6A synthase [deacetylating]</fullName>
        <ecNumber evidence="6">2.1.1.152</ecNumber>
    </recommendedName>
</protein>
<dbReference type="InterPro" id="IPR012797">
    <property type="entry name" value="CobF"/>
</dbReference>
<dbReference type="AlphaFoldDB" id="A0A9X1NXR6"/>
<dbReference type="Pfam" id="PF00590">
    <property type="entry name" value="TP_methylase"/>
    <property type="match status" value="1"/>
</dbReference>
<reference evidence="8" key="1">
    <citation type="submission" date="2021-12" db="EMBL/GenBank/DDBJ databases">
        <authorList>
            <person name="Li Y."/>
        </authorList>
    </citation>
    <scope>NUCLEOTIDE SEQUENCE</scope>
    <source>
        <strain evidence="8">DKSPLA3</strain>
    </source>
</reference>
<dbReference type="PANTHER" id="PTHR43467">
    <property type="entry name" value="COBALT-PRECORRIN-2 C(20)-METHYLTRANSFERASE"/>
    <property type="match status" value="1"/>
</dbReference>
<evidence type="ECO:0000259" key="7">
    <source>
        <dbReference type="Pfam" id="PF00590"/>
    </source>
</evidence>
<feature type="domain" description="Tetrapyrrole methylase" evidence="7">
    <location>
        <begin position="4"/>
        <end position="222"/>
    </location>
</feature>
<dbReference type="Proteomes" id="UP001139089">
    <property type="component" value="Unassembled WGS sequence"/>
</dbReference>
<keyword evidence="3 6" id="KW-0489">Methyltransferase</keyword>
<keyword evidence="4 6" id="KW-0808">Transferase</keyword>
<dbReference type="InterPro" id="IPR035996">
    <property type="entry name" value="4pyrrol_Methylase_sf"/>
</dbReference>
<dbReference type="PANTHER" id="PTHR43467:SF1">
    <property type="entry name" value="PRECORRIN-6A SYNTHASE [DEACETYLATING]"/>
    <property type="match status" value="1"/>
</dbReference>
<dbReference type="InterPro" id="IPR000878">
    <property type="entry name" value="4pyrrol_Mease"/>
</dbReference>
<dbReference type="PIRSF" id="PIRSF036525">
    <property type="entry name" value="CobF"/>
    <property type="match status" value="1"/>
</dbReference>
<comment type="catalytic activity">
    <reaction evidence="6">
        <text>precorrin-5 + S-adenosyl-L-methionine + H2O = precorrin-6A + acetate + S-adenosyl-L-homocysteine + 2 H(+)</text>
        <dbReference type="Rhea" id="RHEA:18261"/>
        <dbReference type="ChEBI" id="CHEBI:15377"/>
        <dbReference type="ChEBI" id="CHEBI:15378"/>
        <dbReference type="ChEBI" id="CHEBI:30089"/>
        <dbReference type="ChEBI" id="CHEBI:57856"/>
        <dbReference type="ChEBI" id="CHEBI:59789"/>
        <dbReference type="ChEBI" id="CHEBI:77871"/>
        <dbReference type="ChEBI" id="CHEBI:77872"/>
        <dbReference type="EC" id="2.1.1.152"/>
    </reaction>
</comment>
<dbReference type="RefSeq" id="WP_231816357.1">
    <property type="nucleotide sequence ID" value="NZ_JAJOZR010000014.1"/>
</dbReference>
<comment type="function">
    <text evidence="6">Catalyzes the methylation of C-1 in precorrin-5 and the subsequent extrusion of acetic acid from the resulting intermediate to form cobalt-precorrin-6A.</text>
</comment>
<dbReference type="CDD" id="cd11643">
    <property type="entry name" value="Precorrin-6A-synthase"/>
    <property type="match status" value="1"/>
</dbReference>
<evidence type="ECO:0000256" key="5">
    <source>
        <dbReference type="ARBA" id="ARBA00022691"/>
    </source>
</evidence>
<evidence type="ECO:0000256" key="2">
    <source>
        <dbReference type="ARBA" id="ARBA00022573"/>
    </source>
</evidence>
<keyword evidence="9" id="KW-1185">Reference proteome</keyword>
<organism evidence="8 9">
    <name type="scientific">Rhizobium quercicola</name>
    <dbReference type="NCBI Taxonomy" id="2901226"/>
    <lineage>
        <taxon>Bacteria</taxon>
        <taxon>Pseudomonadati</taxon>
        <taxon>Pseudomonadota</taxon>
        <taxon>Alphaproteobacteria</taxon>
        <taxon>Hyphomicrobiales</taxon>
        <taxon>Rhizobiaceae</taxon>
        <taxon>Rhizobium/Agrobacterium group</taxon>
        <taxon>Rhizobium</taxon>
    </lineage>
</organism>
<keyword evidence="2" id="KW-0169">Cobalamin biosynthesis</keyword>
<dbReference type="GO" id="GO:0043819">
    <property type="term" value="F:precorrin-6A synthase (deacetylating) activity"/>
    <property type="evidence" value="ECO:0007669"/>
    <property type="project" value="UniProtKB-EC"/>
</dbReference>
<dbReference type="GO" id="GO:0032259">
    <property type="term" value="P:methylation"/>
    <property type="evidence" value="ECO:0007669"/>
    <property type="project" value="UniProtKB-KW"/>
</dbReference>
<dbReference type="EMBL" id="JAJOZR010000014">
    <property type="protein sequence ID" value="MCD7111276.1"/>
    <property type="molecule type" value="Genomic_DNA"/>
</dbReference>
<dbReference type="Gene3D" id="3.40.1010.10">
    <property type="entry name" value="Cobalt-precorrin-4 Transmethylase, Domain 1"/>
    <property type="match status" value="1"/>
</dbReference>
<comment type="pathway">
    <text evidence="1">Cofactor biosynthesis; adenosylcobalamin biosynthesis.</text>
</comment>
<evidence type="ECO:0000256" key="6">
    <source>
        <dbReference type="PIRNR" id="PIRNR036525"/>
    </source>
</evidence>
<accession>A0A9X1NXR6</accession>
<evidence type="ECO:0000256" key="1">
    <source>
        <dbReference type="ARBA" id="ARBA00004953"/>
    </source>
</evidence>
<dbReference type="EC" id="2.1.1.152" evidence="6"/>
<dbReference type="InterPro" id="IPR014776">
    <property type="entry name" value="4pyrrole_Mease_sub2"/>
</dbReference>
<gene>
    <name evidence="8" type="primary">cobF</name>
    <name evidence="8" type="ORF">LRX75_19745</name>
</gene>
<dbReference type="Gene3D" id="3.30.950.10">
    <property type="entry name" value="Methyltransferase, Cobalt-precorrin-4 Transmethylase, Domain 2"/>
    <property type="match status" value="1"/>
</dbReference>